<dbReference type="InterPro" id="IPR018720">
    <property type="entry name" value="DUF2249"/>
</dbReference>
<dbReference type="Proteomes" id="UP001244552">
    <property type="component" value="Unassembled WGS sequence"/>
</dbReference>
<feature type="domain" description="DUF2249" evidence="1">
    <location>
        <begin position="14"/>
        <end position="83"/>
    </location>
</feature>
<evidence type="ECO:0000313" key="3">
    <source>
        <dbReference type="Proteomes" id="UP001244552"/>
    </source>
</evidence>
<dbReference type="RefSeq" id="WP_246513230.1">
    <property type="nucleotide sequence ID" value="NZ_JAGINO010000015.1"/>
</dbReference>
<proteinExistence type="predicted"/>
<gene>
    <name evidence="2" type="ORF">QO018_003758</name>
</gene>
<organism evidence="2 3">
    <name type="scientific">Azospirillum picis</name>
    <dbReference type="NCBI Taxonomy" id="488438"/>
    <lineage>
        <taxon>Bacteria</taxon>
        <taxon>Pseudomonadati</taxon>
        <taxon>Pseudomonadota</taxon>
        <taxon>Alphaproteobacteria</taxon>
        <taxon>Rhodospirillales</taxon>
        <taxon>Azospirillaceae</taxon>
        <taxon>Azospirillum</taxon>
    </lineage>
</organism>
<evidence type="ECO:0000259" key="1">
    <source>
        <dbReference type="Pfam" id="PF10006"/>
    </source>
</evidence>
<comment type="caution">
    <text evidence="2">The sequence shown here is derived from an EMBL/GenBank/DDBJ whole genome shotgun (WGS) entry which is preliminary data.</text>
</comment>
<dbReference type="Pfam" id="PF10006">
    <property type="entry name" value="DUF2249"/>
    <property type="match status" value="1"/>
</dbReference>
<keyword evidence="3" id="KW-1185">Reference proteome</keyword>
<sequence length="171" mass="18360">MMLTTIQADRTEPVIDLQAIPPFQRHPLVFQAVQGLAAGEGFLLVNDHDPRPLHHQLLAHFGAGLTWDYREQGPRVWQVRIGRATEADTPFTLRVRIDRNGDATVADDGAVLGPDGTGASVCDVTGCPPGTMRTDVLSLLQDVIPPVGVVGIPFDRLLARRNGSCCGGMCG</sequence>
<evidence type="ECO:0000313" key="2">
    <source>
        <dbReference type="EMBL" id="MDQ0534881.1"/>
    </source>
</evidence>
<name>A0ABU0MN31_9PROT</name>
<protein>
    <submittedName>
        <fullName evidence="2">Uncharacterized protein (DUF2249 family)</fullName>
    </submittedName>
</protein>
<accession>A0ABU0MN31</accession>
<reference evidence="2 3" key="1">
    <citation type="submission" date="2023-07" db="EMBL/GenBank/DDBJ databases">
        <title>Genomic Encyclopedia of Type Strains, Phase IV (KMG-IV): sequencing the most valuable type-strain genomes for metagenomic binning, comparative biology and taxonomic classification.</title>
        <authorList>
            <person name="Goeker M."/>
        </authorList>
    </citation>
    <scope>NUCLEOTIDE SEQUENCE [LARGE SCALE GENOMIC DNA]</scope>
    <source>
        <strain evidence="2 3">DSM 19922</strain>
    </source>
</reference>
<dbReference type="EMBL" id="JAUSVU010000014">
    <property type="protein sequence ID" value="MDQ0534881.1"/>
    <property type="molecule type" value="Genomic_DNA"/>
</dbReference>